<proteinExistence type="predicted"/>
<reference evidence="3 4" key="1">
    <citation type="submission" date="2017-01" db="EMBL/GenBank/DDBJ databases">
        <authorList>
            <person name="Varghese N."/>
            <person name="Submissions S."/>
        </authorList>
    </citation>
    <scope>NUCLEOTIDE SEQUENCE [LARGE SCALE GENOMIC DNA]</scope>
    <source>
        <strain evidence="3 4">ATCC 23464</strain>
    </source>
</reference>
<dbReference type="Gene3D" id="2.60.120.260">
    <property type="entry name" value="Galactose-binding domain-like"/>
    <property type="match status" value="1"/>
</dbReference>
<dbReference type="Proteomes" id="UP000186666">
    <property type="component" value="Unassembled WGS sequence"/>
</dbReference>
<dbReference type="InterPro" id="IPR012334">
    <property type="entry name" value="Pectin_lyas_fold"/>
</dbReference>
<dbReference type="Gene3D" id="2.160.20.10">
    <property type="entry name" value="Single-stranded right-handed beta-helix, Pectin lyase-like"/>
    <property type="match status" value="2"/>
</dbReference>
<dbReference type="SUPFAM" id="SSF49785">
    <property type="entry name" value="Galactose-binding domain-like"/>
    <property type="match status" value="1"/>
</dbReference>
<dbReference type="SUPFAM" id="SSF51126">
    <property type="entry name" value="Pectin lyase-like"/>
    <property type="match status" value="2"/>
</dbReference>
<dbReference type="InterPro" id="IPR011050">
    <property type="entry name" value="Pectin_lyase_fold/virulence"/>
</dbReference>
<dbReference type="Pfam" id="PF00754">
    <property type="entry name" value="F5_F8_type_C"/>
    <property type="match status" value="1"/>
</dbReference>
<feature type="region of interest" description="Disordered" evidence="1">
    <location>
        <begin position="199"/>
        <end position="218"/>
    </location>
</feature>
<dbReference type="RefSeq" id="WP_082867635.1">
    <property type="nucleotide sequence ID" value="NZ_FTNK01000001.1"/>
</dbReference>
<dbReference type="Pfam" id="PF14592">
    <property type="entry name" value="Chondroitinas_B"/>
    <property type="match status" value="2"/>
</dbReference>
<dbReference type="PROSITE" id="PS50022">
    <property type="entry name" value="FA58C_3"/>
    <property type="match status" value="1"/>
</dbReference>
<organism evidence="3 4">
    <name type="scientific">Paenibacillus macquariensis</name>
    <dbReference type="NCBI Taxonomy" id="948756"/>
    <lineage>
        <taxon>Bacteria</taxon>
        <taxon>Bacillati</taxon>
        <taxon>Bacillota</taxon>
        <taxon>Bacilli</taxon>
        <taxon>Bacillales</taxon>
        <taxon>Paenibacillaceae</taxon>
        <taxon>Paenibacillus</taxon>
    </lineage>
</organism>
<dbReference type="InterPro" id="IPR000421">
    <property type="entry name" value="FA58C"/>
</dbReference>
<dbReference type="InterPro" id="IPR008979">
    <property type="entry name" value="Galactose-bd-like_sf"/>
</dbReference>
<accession>A0ABY1JJC7</accession>
<dbReference type="CDD" id="cd14251">
    <property type="entry name" value="PL-6"/>
    <property type="match status" value="1"/>
</dbReference>
<protein>
    <submittedName>
        <fullName evidence="3">Chondroitinase B</fullName>
    </submittedName>
</protein>
<gene>
    <name evidence="3" type="ORF">SAMN05421578_10151</name>
</gene>
<evidence type="ECO:0000259" key="2">
    <source>
        <dbReference type="PROSITE" id="PS50022"/>
    </source>
</evidence>
<dbReference type="EMBL" id="FTNK01000001">
    <property type="protein sequence ID" value="SIQ28606.1"/>
    <property type="molecule type" value="Genomic_DNA"/>
</dbReference>
<dbReference type="InterPro" id="IPR039513">
    <property type="entry name" value="PL-6"/>
</dbReference>
<evidence type="ECO:0000313" key="4">
    <source>
        <dbReference type="Proteomes" id="UP000186666"/>
    </source>
</evidence>
<sequence>MNTLMKKTRRQQFLVIAILGLALTLLLGSLTILPSQVISASSETGGFSMKQVTSTATASSYQPDTNYVPAKVLDGIWGEDTESQQSRWSSSGQGQWLQFDLGQRQTVTFVKIAFLNARERLSSFEILASDTAEFNPGTVVLQKQTSRQLQPEDSILQTYVFDHPTDARYLRIVGYGNNASGSSGNWNSIMEVELYTGTVPGEGSGEPNLPPPDAGSIKEGDVLPPVLKQIKVNTATQLQQALDQAVSGTWIELKDGTYEQNGPFVLKEKHGTAAYPIRITAANPGMAIITGNSYMHIEDSSYIEVTGLKFQNSIGDEAGNQTLIERGLSNHTRTGVHPGVQLQSSSRISILGNTFALDETGQPYRFKAENRSVWCLIDVKGSCRYGESSYDPNGEVYDGLTSYEDDKLLTDNGTNRHYIRVEGTSSHNRIAYNDIGPKKGFGAVLIYDGEGHSGQGISQYDVIEYNYFHAIGPRVSNGLEAIRLGLSSLSLSSGFVTIQYNLFDGLQGEDEVISVKTSDNIIRYNTIRNSYGGIVSRHGNRNEFYGNYIIGDGKQAGLSGFRIYGNDHKIFNNYMEGLTDKVIRLDGGTHDGGPEGGTNPTVRWGGNNEQSAVLNSLPAEERTELLRGHWRQYNVQIYHNTIVNVGNNTPTFTLGGKTYQPVGTKIYNNLIFSHAGTVFNETDAVVKAPLNERPVYKGNMVEGIAPISNNPIINGAIPKQELRLVRSTDGLIRLSIYSPAIDAAVSPYFALEDIDGQMRYAPDVGADEYMFNGPKMNQPLTPADVGPQALF</sequence>
<evidence type="ECO:0000256" key="1">
    <source>
        <dbReference type="SAM" id="MobiDB-lite"/>
    </source>
</evidence>
<evidence type="ECO:0000313" key="3">
    <source>
        <dbReference type="EMBL" id="SIQ28606.1"/>
    </source>
</evidence>
<keyword evidence="4" id="KW-1185">Reference proteome</keyword>
<feature type="domain" description="F5/8 type C" evidence="2">
    <location>
        <begin position="35"/>
        <end position="197"/>
    </location>
</feature>
<name>A0ABY1JJC7_9BACL</name>
<comment type="caution">
    <text evidence="3">The sequence shown here is derived from an EMBL/GenBank/DDBJ whole genome shotgun (WGS) entry which is preliminary data.</text>
</comment>